<dbReference type="CDD" id="cd02966">
    <property type="entry name" value="TlpA_like_family"/>
    <property type="match status" value="1"/>
</dbReference>
<evidence type="ECO:0000313" key="5">
    <source>
        <dbReference type="EMBL" id="WPU92229.1"/>
    </source>
</evidence>
<dbReference type="InterPro" id="IPR017937">
    <property type="entry name" value="Thioredoxin_CS"/>
</dbReference>
<dbReference type="Proteomes" id="UP001324380">
    <property type="component" value="Chromosome"/>
</dbReference>
<feature type="domain" description="Thioredoxin" evidence="4">
    <location>
        <begin position="221"/>
        <end position="377"/>
    </location>
</feature>
<dbReference type="PANTHER" id="PTHR43640:SF1">
    <property type="entry name" value="THIOREDOXIN-DEPENDENT PEROXIREDOXIN"/>
    <property type="match status" value="1"/>
</dbReference>
<feature type="domain" description="Thioredoxin" evidence="4">
    <location>
        <begin position="38"/>
        <end position="202"/>
    </location>
</feature>
<dbReference type="InterPro" id="IPR047262">
    <property type="entry name" value="PRX-like1"/>
</dbReference>
<dbReference type="InterPro" id="IPR013766">
    <property type="entry name" value="Thioredoxin_domain"/>
</dbReference>
<keyword evidence="6" id="KW-1185">Reference proteome</keyword>
<dbReference type="InterPro" id="IPR013740">
    <property type="entry name" value="Redoxin"/>
</dbReference>
<dbReference type="Pfam" id="PF00578">
    <property type="entry name" value="AhpC-TSA"/>
    <property type="match status" value="1"/>
</dbReference>
<evidence type="ECO:0000256" key="1">
    <source>
        <dbReference type="ARBA" id="ARBA00004196"/>
    </source>
</evidence>
<keyword evidence="3" id="KW-0676">Redox-active center</keyword>
<evidence type="ECO:0000256" key="2">
    <source>
        <dbReference type="ARBA" id="ARBA00022748"/>
    </source>
</evidence>
<reference evidence="5 6" key="1">
    <citation type="submission" date="2023-11" db="EMBL/GenBank/DDBJ databases">
        <title>Analysis of the Genomes of Mucilaginibacter gossypii cycad 4 and M. sabulilitoris SNA2: microbes with the potential for plant growth promotion.</title>
        <authorList>
            <person name="Hirsch A.M."/>
            <person name="Humm E."/>
            <person name="Rubbi M."/>
            <person name="Del Vecchio G."/>
            <person name="Ha S.M."/>
            <person name="Pellegrini M."/>
            <person name="Gunsalus R.P."/>
        </authorList>
    </citation>
    <scope>NUCLEOTIDE SEQUENCE [LARGE SCALE GENOMIC DNA]</scope>
    <source>
        <strain evidence="5 6">SNA2</strain>
    </source>
</reference>
<dbReference type="SUPFAM" id="SSF52833">
    <property type="entry name" value="Thioredoxin-like"/>
    <property type="match status" value="2"/>
</dbReference>
<dbReference type="PANTHER" id="PTHR43640">
    <property type="entry name" value="OS07G0260300 PROTEIN"/>
    <property type="match status" value="1"/>
</dbReference>
<dbReference type="InterPro" id="IPR036249">
    <property type="entry name" value="Thioredoxin-like_sf"/>
</dbReference>
<dbReference type="Gene3D" id="3.40.30.10">
    <property type="entry name" value="Glutaredoxin"/>
    <property type="match status" value="2"/>
</dbReference>
<protein>
    <submittedName>
        <fullName evidence="5">Redoxin family protein</fullName>
    </submittedName>
</protein>
<dbReference type="RefSeq" id="WP_321561391.1">
    <property type="nucleotide sequence ID" value="NZ_CP139558.1"/>
</dbReference>
<gene>
    <name evidence="5" type="ORF">SNE25_23180</name>
</gene>
<proteinExistence type="predicted"/>
<dbReference type="EMBL" id="CP139558">
    <property type="protein sequence ID" value="WPU92229.1"/>
    <property type="molecule type" value="Genomic_DNA"/>
</dbReference>
<evidence type="ECO:0000313" key="6">
    <source>
        <dbReference type="Proteomes" id="UP001324380"/>
    </source>
</evidence>
<sequence length="391" mass="43443">MQLNYFRATGFGRIILMMAFVCLSIGIASAQLNSHPALAIGSAAPDFSLQGVDGKTYTLKSFVKSKFLVVIFTCNHCPTAQAYEDTIKKLVTDYTPKNVAFVAISPNDAGSIRLDEMGYTDLGDSFDEMKTRSKEKNFNFPYLFDGATSSASILYGPQATPHVFIFDQQRKLRYTGRIDDAFGVPGAAKSFDTKNTLNNLLANQPVKVEKTKTFGCSIKWPSKHDLVAAEAAKWKEEKVVLEKIGVDSLKALLANDTKNYRLVNVWATWCGPCVTEFPDFVTINRMYRLRNFETISISMDELGRTPAALSFLENKQASFKNYIADGNKDQIIDAINKDWQGALPYTALIAPGGKVIYSTQGAIDPYEMKKLIANSLGRVFDIPEQYKAQLK</sequence>
<dbReference type="InterPro" id="IPR000866">
    <property type="entry name" value="AhpC/TSA"/>
</dbReference>
<comment type="subcellular location">
    <subcellularLocation>
        <location evidence="1">Cell envelope</location>
    </subcellularLocation>
</comment>
<keyword evidence="2" id="KW-0201">Cytochrome c-type biogenesis</keyword>
<dbReference type="PROSITE" id="PS00194">
    <property type="entry name" value="THIOREDOXIN_1"/>
    <property type="match status" value="1"/>
</dbReference>
<dbReference type="Pfam" id="PF08534">
    <property type="entry name" value="Redoxin"/>
    <property type="match status" value="1"/>
</dbReference>
<evidence type="ECO:0000259" key="4">
    <source>
        <dbReference type="PROSITE" id="PS51352"/>
    </source>
</evidence>
<dbReference type="CDD" id="cd02969">
    <property type="entry name" value="PRX_like1"/>
    <property type="match status" value="1"/>
</dbReference>
<organism evidence="5 6">
    <name type="scientific">Mucilaginibacter sabulilitoris</name>
    <dbReference type="NCBI Taxonomy" id="1173583"/>
    <lineage>
        <taxon>Bacteria</taxon>
        <taxon>Pseudomonadati</taxon>
        <taxon>Bacteroidota</taxon>
        <taxon>Sphingobacteriia</taxon>
        <taxon>Sphingobacteriales</taxon>
        <taxon>Sphingobacteriaceae</taxon>
        <taxon>Mucilaginibacter</taxon>
    </lineage>
</organism>
<dbReference type="PROSITE" id="PS51352">
    <property type="entry name" value="THIOREDOXIN_2"/>
    <property type="match status" value="2"/>
</dbReference>
<name>A0ABZ0THG0_9SPHI</name>
<evidence type="ECO:0000256" key="3">
    <source>
        <dbReference type="ARBA" id="ARBA00023284"/>
    </source>
</evidence>
<accession>A0ABZ0THG0</accession>